<dbReference type="SUPFAM" id="SSF53901">
    <property type="entry name" value="Thiolase-like"/>
    <property type="match status" value="3"/>
</dbReference>
<dbReference type="EnsemblPlants" id="KQL10229">
    <property type="protein sequence ID" value="KQL10229"/>
    <property type="gene ID" value="SETIT_008237mg"/>
</dbReference>
<keyword evidence="9" id="KW-1185">Reference proteome</keyword>
<dbReference type="InParanoid" id="K3Y218"/>
<dbReference type="PIRSF" id="PIRSF036417">
    <property type="entry name" value="3-ktacl-CoA_syn"/>
    <property type="match status" value="1"/>
</dbReference>
<keyword evidence="2 4" id="KW-0808">Transferase</keyword>
<dbReference type="Gramene" id="KQL10229">
    <property type="protein sequence ID" value="KQL10229"/>
    <property type="gene ID" value="SETIT_008237mg"/>
</dbReference>
<evidence type="ECO:0000256" key="4">
    <source>
        <dbReference type="PIRNR" id="PIRNR036417"/>
    </source>
</evidence>
<dbReference type="EMBL" id="AGNK02002346">
    <property type="status" value="NOT_ANNOTATED_CDS"/>
    <property type="molecule type" value="Genomic_DNA"/>
</dbReference>
<dbReference type="Proteomes" id="UP000004995">
    <property type="component" value="Unassembled WGS sequence"/>
</dbReference>
<dbReference type="InterPro" id="IPR012392">
    <property type="entry name" value="3-ktacl-CoA_syn"/>
</dbReference>
<evidence type="ECO:0000313" key="9">
    <source>
        <dbReference type="Proteomes" id="UP000004995"/>
    </source>
</evidence>
<proteinExistence type="inferred from homology"/>
<dbReference type="Pfam" id="PF08392">
    <property type="entry name" value="FAE1_CUT1_RppA"/>
    <property type="match status" value="1"/>
</dbReference>
<dbReference type="InterPro" id="IPR016039">
    <property type="entry name" value="Thiolase-like"/>
</dbReference>
<feature type="domain" description="Beta-ketoacyl-[acyl-carrier-protein] synthase III C-terminal" evidence="7">
    <location>
        <begin position="458"/>
        <end position="507"/>
    </location>
</feature>
<sequence>MILKVTHIFQYGLLTWSTTIAPHIHHLWAFLLLIVVTIKYLVQRSRSVYLVEYACFGPHSNYRVNPTTWFKTLRLFLDDDTISFLRNIFRRSGLGNETCLPSSLHYIPPIHSLSRDAKTSVKPNEIDILIVNCSCTTMIPSMTDMIIINRYKLRSGIRNTELSGMGCSAGLIAVGLARNLLQTMSYGAHALVVSTEILTGKYYAGRKRSMQLTNMLFRMGGAAVLLSTSRANARFELMHIVRKSTSAQDSAYHCVFHEEDEEGNLGLNLSKDLVATAGEALKSNITTTAPLVLPFSFLLSTIAQKVFKKTTSTKHCVPNFSFAVQHFCVHAGGKAVIDAVQRSLNLSDEQVEPSRTPATVAAGRPASPPSSPGVAAIDVGGSRGRIRRQTRWPRLPPREAAVTLPGAEAGRAVRAGVDAAWWRLHGPRLSKGRSGRSWSYGKVGSTWPSSGRIRRKKKTLHRFGNTSSSSLWYEMAYCEAKQLMRKGDRVWMIGFGSGYKCNSAVWKCILPSHSADSAWANCIHRYPMDVAKQYV</sequence>
<dbReference type="eggNOG" id="ENOG502QPKZ">
    <property type="taxonomic scope" value="Eukaryota"/>
</dbReference>
<evidence type="ECO:0000256" key="2">
    <source>
        <dbReference type="ARBA" id="ARBA00022679"/>
    </source>
</evidence>
<comment type="pathway">
    <text evidence="4">Lipid metabolism; fatty acid biosynthesis.</text>
</comment>
<name>K3Y218_SETIT</name>
<dbReference type="InterPro" id="IPR013601">
    <property type="entry name" value="FAE1_typ3_polyketide_synth"/>
</dbReference>
<dbReference type="Gene3D" id="3.40.47.10">
    <property type="match status" value="2"/>
</dbReference>
<dbReference type="GO" id="GO:0006633">
    <property type="term" value="P:fatty acid biosynthetic process"/>
    <property type="evidence" value="ECO:0007669"/>
    <property type="project" value="UniProtKB-UniPathway"/>
</dbReference>
<evidence type="ECO:0000259" key="6">
    <source>
        <dbReference type="Pfam" id="PF08392"/>
    </source>
</evidence>
<comment type="similarity">
    <text evidence="1 4">Belongs to the thiolase-like superfamily. Chalcone/stilbene synthases family.</text>
</comment>
<dbReference type="EC" id="2.3.1.-" evidence="4"/>
<evidence type="ECO:0000256" key="3">
    <source>
        <dbReference type="ARBA" id="ARBA00023315"/>
    </source>
</evidence>
<dbReference type="AlphaFoldDB" id="K3Y218"/>
<dbReference type="PANTHER" id="PTHR31561">
    <property type="entry name" value="3-KETOACYL-COA SYNTHASE"/>
    <property type="match status" value="1"/>
</dbReference>
<dbReference type="STRING" id="4555.K3Y218"/>
<evidence type="ECO:0000313" key="8">
    <source>
        <dbReference type="EnsemblPlants" id="KQL10229"/>
    </source>
</evidence>
<evidence type="ECO:0000256" key="1">
    <source>
        <dbReference type="ARBA" id="ARBA00005531"/>
    </source>
</evidence>
<evidence type="ECO:0000256" key="5">
    <source>
        <dbReference type="SAM" id="MobiDB-lite"/>
    </source>
</evidence>
<dbReference type="GO" id="GO:0016020">
    <property type="term" value="C:membrane"/>
    <property type="evidence" value="ECO:0007669"/>
    <property type="project" value="InterPro"/>
</dbReference>
<dbReference type="UniPathway" id="UPA00094"/>
<evidence type="ECO:0000259" key="7">
    <source>
        <dbReference type="Pfam" id="PF08541"/>
    </source>
</evidence>
<reference evidence="8" key="2">
    <citation type="submission" date="2018-08" db="UniProtKB">
        <authorList>
            <consortium name="EnsemblPlants"/>
        </authorList>
    </citation>
    <scope>IDENTIFICATION</scope>
    <source>
        <strain evidence="8">Yugu1</strain>
    </source>
</reference>
<dbReference type="HOGENOM" id="CLU_013238_2_1_1"/>
<keyword evidence="3 4" id="KW-0012">Acyltransferase</keyword>
<organism evidence="8 9">
    <name type="scientific">Setaria italica</name>
    <name type="common">Foxtail millet</name>
    <name type="synonym">Panicum italicum</name>
    <dbReference type="NCBI Taxonomy" id="4555"/>
    <lineage>
        <taxon>Eukaryota</taxon>
        <taxon>Viridiplantae</taxon>
        <taxon>Streptophyta</taxon>
        <taxon>Embryophyta</taxon>
        <taxon>Tracheophyta</taxon>
        <taxon>Spermatophyta</taxon>
        <taxon>Magnoliopsida</taxon>
        <taxon>Liliopsida</taxon>
        <taxon>Poales</taxon>
        <taxon>Poaceae</taxon>
        <taxon>PACMAD clade</taxon>
        <taxon>Panicoideae</taxon>
        <taxon>Panicodae</taxon>
        <taxon>Paniceae</taxon>
        <taxon>Cenchrinae</taxon>
        <taxon>Setaria</taxon>
    </lineage>
</organism>
<protein>
    <recommendedName>
        <fullName evidence="4">3-ketoacyl-CoA synthase</fullName>
        <ecNumber evidence="4">2.3.1.-</ecNumber>
    </recommendedName>
</protein>
<feature type="domain" description="FAE" evidence="6">
    <location>
        <begin position="40"/>
        <end position="309"/>
    </location>
</feature>
<dbReference type="InterPro" id="IPR013747">
    <property type="entry name" value="ACP_syn_III_C"/>
</dbReference>
<dbReference type="CDD" id="cd00831">
    <property type="entry name" value="CHS_like"/>
    <property type="match status" value="1"/>
</dbReference>
<reference evidence="9" key="1">
    <citation type="journal article" date="2012" name="Nat. Biotechnol.">
        <title>Reference genome sequence of the model plant Setaria.</title>
        <authorList>
            <person name="Bennetzen J.L."/>
            <person name="Schmutz J."/>
            <person name="Wang H."/>
            <person name="Percifield R."/>
            <person name="Hawkins J."/>
            <person name="Pontaroli A.C."/>
            <person name="Estep M."/>
            <person name="Feng L."/>
            <person name="Vaughn J.N."/>
            <person name="Grimwood J."/>
            <person name="Jenkins J."/>
            <person name="Barry K."/>
            <person name="Lindquist E."/>
            <person name="Hellsten U."/>
            <person name="Deshpande S."/>
            <person name="Wang X."/>
            <person name="Wu X."/>
            <person name="Mitros T."/>
            <person name="Triplett J."/>
            <person name="Yang X."/>
            <person name="Ye C.Y."/>
            <person name="Mauro-Herrera M."/>
            <person name="Wang L."/>
            <person name="Li P."/>
            <person name="Sharma M."/>
            <person name="Sharma R."/>
            <person name="Ronald P.C."/>
            <person name="Panaud O."/>
            <person name="Kellogg E.A."/>
            <person name="Brutnell T.P."/>
            <person name="Doust A.N."/>
            <person name="Tuskan G.A."/>
            <person name="Rokhsar D."/>
            <person name="Devos K.M."/>
        </authorList>
    </citation>
    <scope>NUCLEOTIDE SEQUENCE [LARGE SCALE GENOMIC DNA]</scope>
    <source>
        <strain evidence="9">cv. Yugu1</strain>
    </source>
</reference>
<dbReference type="GO" id="GO:0016747">
    <property type="term" value="F:acyltransferase activity, transferring groups other than amino-acyl groups"/>
    <property type="evidence" value="ECO:0007669"/>
    <property type="project" value="InterPro"/>
</dbReference>
<dbReference type="OMA" id="AVWKCIL"/>
<dbReference type="Pfam" id="PF08541">
    <property type="entry name" value="ACP_syn_III_C"/>
    <property type="match status" value="1"/>
</dbReference>
<feature type="region of interest" description="Disordered" evidence="5">
    <location>
        <begin position="348"/>
        <end position="378"/>
    </location>
</feature>
<accession>K3Y218</accession>